<protein>
    <submittedName>
        <fullName evidence="2">Uncharacterized protein</fullName>
    </submittedName>
</protein>
<proteinExistence type="predicted"/>
<comment type="caution">
    <text evidence="2">The sequence shown here is derived from an EMBL/GenBank/DDBJ whole genome shotgun (WGS) entry which is preliminary data.</text>
</comment>
<evidence type="ECO:0000313" key="3">
    <source>
        <dbReference type="Proteomes" id="UP000747110"/>
    </source>
</evidence>
<feature type="chain" id="PRO_5035259569" evidence="1">
    <location>
        <begin position="25"/>
        <end position="145"/>
    </location>
</feature>
<dbReference type="EMBL" id="BNCP01000046">
    <property type="protein sequence ID" value="GIL88684.1"/>
    <property type="molecule type" value="Genomic_DNA"/>
</dbReference>
<dbReference type="AlphaFoldDB" id="A0A8J4FSN6"/>
<evidence type="ECO:0000313" key="2">
    <source>
        <dbReference type="EMBL" id="GIL88684.1"/>
    </source>
</evidence>
<accession>A0A8J4FSN6</accession>
<evidence type="ECO:0000256" key="1">
    <source>
        <dbReference type="SAM" id="SignalP"/>
    </source>
</evidence>
<gene>
    <name evidence="2" type="ORF">Vretifemale_16605</name>
</gene>
<name>A0A8J4FSN6_9CHLO</name>
<dbReference type="Proteomes" id="UP000747110">
    <property type="component" value="Unassembled WGS sequence"/>
</dbReference>
<feature type="signal peptide" evidence="1">
    <location>
        <begin position="1"/>
        <end position="24"/>
    </location>
</feature>
<keyword evidence="3" id="KW-1185">Reference proteome</keyword>
<reference evidence="2" key="1">
    <citation type="journal article" date="2021" name="Proc. Natl. Acad. Sci. U.S.A.">
        <title>Three genomes in the algal genus Volvox reveal the fate of a haploid sex-determining region after a transition to homothallism.</title>
        <authorList>
            <person name="Yamamoto K."/>
            <person name="Hamaji T."/>
            <person name="Kawai-Toyooka H."/>
            <person name="Matsuzaki R."/>
            <person name="Takahashi F."/>
            <person name="Nishimura Y."/>
            <person name="Kawachi M."/>
            <person name="Noguchi H."/>
            <person name="Minakuchi Y."/>
            <person name="Umen J.G."/>
            <person name="Toyoda A."/>
            <person name="Nozaki H."/>
        </authorList>
    </citation>
    <scope>NUCLEOTIDE SEQUENCE</scope>
    <source>
        <strain evidence="2">NIES-3786</strain>
    </source>
</reference>
<keyword evidence="1" id="KW-0732">Signal</keyword>
<organism evidence="2 3">
    <name type="scientific">Volvox reticuliferus</name>
    <dbReference type="NCBI Taxonomy" id="1737510"/>
    <lineage>
        <taxon>Eukaryota</taxon>
        <taxon>Viridiplantae</taxon>
        <taxon>Chlorophyta</taxon>
        <taxon>core chlorophytes</taxon>
        <taxon>Chlorophyceae</taxon>
        <taxon>CS clade</taxon>
        <taxon>Chlamydomonadales</taxon>
        <taxon>Volvocaceae</taxon>
        <taxon>Volvox</taxon>
    </lineage>
</organism>
<sequence length="145" mass="15466">MHRCILSTLVLSVVVVSPVLFSLAKVPTVSLHQSEVKDLNALSWSNGANPLESQLLMLGLAVQVAANGQLMNIGTIGAPDAYIIPIQHDQVLYSSAEYMDSVSSFVASGGLVILLDAGAGDGSSIRDFISYAFVARPWLHVHYIN</sequence>